<gene>
    <name evidence="2" type="ORF">PGT21_023305</name>
    <name evidence="3" type="ORF">PGTUg99_028336</name>
</gene>
<dbReference type="Proteomes" id="UP000324748">
    <property type="component" value="Unassembled WGS sequence"/>
</dbReference>
<name>A0A5B0PY90_PUCGR</name>
<feature type="region of interest" description="Disordered" evidence="1">
    <location>
        <begin position="29"/>
        <end position="58"/>
    </location>
</feature>
<evidence type="ECO:0000313" key="4">
    <source>
        <dbReference type="Proteomes" id="UP000324748"/>
    </source>
</evidence>
<evidence type="ECO:0000256" key="1">
    <source>
        <dbReference type="SAM" id="MobiDB-lite"/>
    </source>
</evidence>
<sequence>MSLIDSGITAWSKKQLPGLPYPKARIELDQEGQRDRRTPSATEQSLPGQAPGQNCGKEWIGTSGGMHLALPGTVQDVARRARTSDDTLATNASSVQTQMYNIFFVSPLIMFGA</sequence>
<keyword evidence="4" id="KW-1185">Reference proteome</keyword>
<evidence type="ECO:0000313" key="2">
    <source>
        <dbReference type="EMBL" id="KAA1105888.1"/>
    </source>
</evidence>
<organism evidence="2 4">
    <name type="scientific">Puccinia graminis f. sp. tritici</name>
    <dbReference type="NCBI Taxonomy" id="56615"/>
    <lineage>
        <taxon>Eukaryota</taxon>
        <taxon>Fungi</taxon>
        <taxon>Dikarya</taxon>
        <taxon>Basidiomycota</taxon>
        <taxon>Pucciniomycotina</taxon>
        <taxon>Pucciniomycetes</taxon>
        <taxon>Pucciniales</taxon>
        <taxon>Pucciniaceae</taxon>
        <taxon>Puccinia</taxon>
    </lineage>
</organism>
<dbReference type="Proteomes" id="UP000325313">
    <property type="component" value="Unassembled WGS sequence"/>
</dbReference>
<evidence type="ECO:0000313" key="3">
    <source>
        <dbReference type="EMBL" id="KAA1121038.1"/>
    </source>
</evidence>
<dbReference type="EMBL" id="VDEP01000240">
    <property type="protein sequence ID" value="KAA1121038.1"/>
    <property type="molecule type" value="Genomic_DNA"/>
</dbReference>
<dbReference type="EMBL" id="VSWC01000040">
    <property type="protein sequence ID" value="KAA1105888.1"/>
    <property type="molecule type" value="Genomic_DNA"/>
</dbReference>
<dbReference type="AlphaFoldDB" id="A0A5B0PY90"/>
<protein>
    <submittedName>
        <fullName evidence="2">Uncharacterized protein</fullName>
    </submittedName>
</protein>
<proteinExistence type="predicted"/>
<evidence type="ECO:0000313" key="5">
    <source>
        <dbReference type="Proteomes" id="UP000325313"/>
    </source>
</evidence>
<comment type="caution">
    <text evidence="2">The sequence shown here is derived from an EMBL/GenBank/DDBJ whole genome shotgun (WGS) entry which is preliminary data.</text>
</comment>
<reference evidence="4 5" key="1">
    <citation type="submission" date="2019-05" db="EMBL/GenBank/DDBJ databases">
        <title>Emergence of the Ug99 lineage of the wheat stem rust pathogen through somatic hybridization.</title>
        <authorList>
            <person name="Li F."/>
            <person name="Upadhyaya N.M."/>
            <person name="Sperschneider J."/>
            <person name="Matny O."/>
            <person name="Nguyen-Phuc H."/>
            <person name="Mago R."/>
            <person name="Raley C."/>
            <person name="Miller M.E."/>
            <person name="Silverstein K.A.T."/>
            <person name="Henningsen E."/>
            <person name="Hirsch C.D."/>
            <person name="Visser B."/>
            <person name="Pretorius Z.A."/>
            <person name="Steffenson B.J."/>
            <person name="Schwessinger B."/>
            <person name="Dodds P.N."/>
            <person name="Figueroa M."/>
        </authorList>
    </citation>
    <scope>NUCLEOTIDE SEQUENCE [LARGE SCALE GENOMIC DNA]</scope>
    <source>
        <strain evidence="2">21-0</strain>
        <strain evidence="3 5">Ug99</strain>
    </source>
</reference>
<accession>A0A5B0PY90</accession>
<feature type="compositionally biased region" description="Basic and acidic residues" evidence="1">
    <location>
        <begin position="29"/>
        <end position="38"/>
    </location>
</feature>